<reference evidence="2 3" key="1">
    <citation type="submission" date="2017-08" db="EMBL/GenBank/DDBJ databases">
        <title>Genome sequences of Ralstonia solanacearum Species Complex (RSSC) isolated from Potato bacterial wilts in Korea.</title>
        <authorList>
            <person name="Cho H."/>
            <person name="Song E.-S."/>
            <person name="Lee Y.K."/>
            <person name="Lee S."/>
            <person name="Lee S.-W."/>
            <person name="Jo A."/>
            <person name="Kim J.-G."/>
            <person name="Hwang I."/>
        </authorList>
    </citation>
    <scope>NUCLEOTIDE SEQUENCE [LARGE SCALE GENOMIC DNA]</scope>
    <source>
        <strain evidence="2 3">T98</strain>
        <plasmid evidence="2 3">unnamed</plasmid>
    </source>
</reference>
<evidence type="ECO:0000313" key="3">
    <source>
        <dbReference type="Proteomes" id="UP000261758"/>
    </source>
</evidence>
<gene>
    <name evidence="2" type="ORF">CJO77_23880</name>
</gene>
<evidence type="ECO:0000313" key="2">
    <source>
        <dbReference type="EMBL" id="AXV84514.1"/>
    </source>
</evidence>
<proteinExistence type="predicted"/>
<accession>A0AAD0WJ09</accession>
<keyword evidence="1" id="KW-0732">Signal</keyword>
<name>A0AAD0WJ09_RALSL</name>
<feature type="chain" id="PRO_5041946566" evidence="1">
    <location>
        <begin position="32"/>
        <end position="128"/>
    </location>
</feature>
<dbReference type="AlphaFoldDB" id="A0AAD0WJ09"/>
<keyword evidence="2" id="KW-0614">Plasmid</keyword>
<dbReference type="Proteomes" id="UP000261758">
    <property type="component" value="Plasmid unnamed"/>
</dbReference>
<sequence>MKKQIYSKQITSILSGVIFSAGALTSIPAPAGEQHLIAVMSSASQPDNWSVYADLYDGKGNKIYHWQETGHKGGRKDYLRWNYTDGGDHGWLNIWIDHGGKREAYLKLPLNQNHCFSIEPQTVLSGPC</sequence>
<organism evidence="2 3">
    <name type="scientific">Ralstonia solanacearum</name>
    <name type="common">Pseudomonas solanacearum</name>
    <dbReference type="NCBI Taxonomy" id="305"/>
    <lineage>
        <taxon>Bacteria</taxon>
        <taxon>Pseudomonadati</taxon>
        <taxon>Pseudomonadota</taxon>
        <taxon>Betaproteobacteria</taxon>
        <taxon>Burkholderiales</taxon>
        <taxon>Burkholderiaceae</taxon>
        <taxon>Ralstonia</taxon>
        <taxon>Ralstonia solanacearum species complex</taxon>
    </lineage>
</organism>
<geneLocation type="plasmid" evidence="2 3">
    <name>unnamed</name>
</geneLocation>
<protein>
    <submittedName>
        <fullName evidence="2">Uncharacterized protein</fullName>
    </submittedName>
</protein>
<dbReference type="RefSeq" id="WP_013210565.1">
    <property type="nucleotide sequence ID" value="NZ_CP022760.1"/>
</dbReference>
<dbReference type="EMBL" id="CP022760">
    <property type="protein sequence ID" value="AXV84514.1"/>
    <property type="molecule type" value="Genomic_DNA"/>
</dbReference>
<evidence type="ECO:0000256" key="1">
    <source>
        <dbReference type="SAM" id="SignalP"/>
    </source>
</evidence>
<feature type="signal peptide" evidence="1">
    <location>
        <begin position="1"/>
        <end position="31"/>
    </location>
</feature>